<evidence type="ECO:0000313" key="2">
    <source>
        <dbReference type="EMBL" id="OAQ15408.1"/>
    </source>
</evidence>
<accession>A0A179D0T3</accession>
<protein>
    <submittedName>
        <fullName evidence="2">CRISPR-associated protein Cas6</fullName>
    </submittedName>
</protein>
<dbReference type="Proteomes" id="UP000078358">
    <property type="component" value="Unassembled WGS sequence"/>
</dbReference>
<evidence type="ECO:0000313" key="3">
    <source>
        <dbReference type="Proteomes" id="UP000078358"/>
    </source>
</evidence>
<evidence type="ECO:0000259" key="1">
    <source>
        <dbReference type="Pfam" id="PF10040"/>
    </source>
</evidence>
<comment type="caution">
    <text evidence="2">The sequence shown here is derived from an EMBL/GenBank/DDBJ whole genome shotgun (WGS) entry which is preliminary data.</text>
</comment>
<feature type="domain" description="CRISPR-associated protein Cas6 C-terminal" evidence="1">
    <location>
        <begin position="175"/>
        <end position="296"/>
    </location>
</feature>
<reference evidence="2 3" key="1">
    <citation type="submission" date="2014-01" db="EMBL/GenBank/DDBJ databases">
        <authorList>
            <person name="Zuccon D."/>
        </authorList>
    </citation>
    <scope>NUCLEOTIDE SEQUENCE [LARGE SCALE GENOMIC DNA]</scope>
    <source>
        <strain evidence="2 3">Y31</strain>
    </source>
</reference>
<dbReference type="InterPro" id="IPR019267">
    <property type="entry name" value="CRISPR-assoc_Cas6_C"/>
</dbReference>
<name>A0A179D0T3_BIBTR</name>
<dbReference type="EMBL" id="JACI01000001">
    <property type="protein sequence ID" value="OAQ15408.1"/>
    <property type="molecule type" value="Genomic_DNA"/>
</dbReference>
<gene>
    <name evidence="2" type="ORF">F480_02415</name>
</gene>
<proteinExistence type="predicted"/>
<organism evidence="2 3">
    <name type="scientific">Bibersteinia trehalosi Y31</name>
    <dbReference type="NCBI Taxonomy" id="1261658"/>
    <lineage>
        <taxon>Bacteria</taxon>
        <taxon>Pseudomonadati</taxon>
        <taxon>Pseudomonadota</taxon>
        <taxon>Gammaproteobacteria</taxon>
        <taxon>Pasteurellales</taxon>
        <taxon>Pasteurellaceae</taxon>
        <taxon>Bibersteinia</taxon>
    </lineage>
</organism>
<dbReference type="AlphaFoldDB" id="A0A179D0T3"/>
<dbReference type="PATRIC" id="fig|1261658.3.peg.487"/>
<dbReference type="Gene3D" id="3.30.70.1900">
    <property type="match status" value="1"/>
</dbReference>
<dbReference type="RefSeq" id="WP_064318097.1">
    <property type="nucleotide sequence ID" value="NZ_JACI01000001.1"/>
</dbReference>
<sequence length="303" mass="34801">MEFCNFPLARYRLQFVVSEPFSLPEYAGSALRGVFGRSLRRIACMTKQKDCQGCPLYRSCPYTNIFETPAPIAHSVQKFSQAPNGYIIEPLEWGEREYQKGDRFAFDIVLFGRLISQLALIVFALKRGLEYNLAGGKADLVDVLYQGQSILQNGVIGEHSAQLEIPSNLSSHLSIELDTPLRLQNNGVPLNEDYVHKERFFIGLAKRLALLSEFHDKPITLDFEQIRQDIQQIQDEKLLYWQDWTRYSSRQKQKMHLGGVMGRWRFEQLSPTLANLLYLGQWLHCGKNATFGLGKYRITSLTE</sequence>
<dbReference type="Pfam" id="PF10040">
    <property type="entry name" value="CRISPR_Cas6"/>
    <property type="match status" value="1"/>
</dbReference>